<dbReference type="SUPFAM" id="SSF103481">
    <property type="entry name" value="Multidrug resistance efflux transporter EmrE"/>
    <property type="match status" value="2"/>
</dbReference>
<evidence type="ECO:0000259" key="3">
    <source>
        <dbReference type="Pfam" id="PF00892"/>
    </source>
</evidence>
<evidence type="ECO:0000313" key="5">
    <source>
        <dbReference type="Proteomes" id="UP000463857"/>
    </source>
</evidence>
<keyword evidence="2" id="KW-1133">Transmembrane helix</keyword>
<feature type="transmembrane region" description="Helical" evidence="2">
    <location>
        <begin position="287"/>
        <end position="304"/>
    </location>
</feature>
<dbReference type="AlphaFoldDB" id="A0A7L4YJX8"/>
<feature type="domain" description="EamA" evidence="3">
    <location>
        <begin position="166"/>
        <end position="302"/>
    </location>
</feature>
<dbReference type="RefSeq" id="WP_159542905.1">
    <property type="nucleotide sequence ID" value="NZ_CP047156.1"/>
</dbReference>
<feature type="transmembrane region" description="Helical" evidence="2">
    <location>
        <begin position="89"/>
        <end position="108"/>
    </location>
</feature>
<feature type="transmembrane region" description="Helical" evidence="2">
    <location>
        <begin position="257"/>
        <end position="280"/>
    </location>
</feature>
<comment type="similarity">
    <text evidence="1">Belongs to the EamA transporter family.</text>
</comment>
<dbReference type="InterPro" id="IPR037185">
    <property type="entry name" value="EmrE-like"/>
</dbReference>
<evidence type="ECO:0000256" key="1">
    <source>
        <dbReference type="ARBA" id="ARBA00007362"/>
    </source>
</evidence>
<feature type="transmembrane region" description="Helical" evidence="2">
    <location>
        <begin position="63"/>
        <end position="83"/>
    </location>
</feature>
<dbReference type="Proteomes" id="UP000463857">
    <property type="component" value="Chromosome"/>
</dbReference>
<accession>A0A7L4YJX8</accession>
<evidence type="ECO:0000256" key="2">
    <source>
        <dbReference type="SAM" id="Phobius"/>
    </source>
</evidence>
<organism evidence="4 5">
    <name type="scientific">Epidermidibacterium keratini</name>
    <dbReference type="NCBI Taxonomy" id="1891644"/>
    <lineage>
        <taxon>Bacteria</taxon>
        <taxon>Bacillati</taxon>
        <taxon>Actinomycetota</taxon>
        <taxon>Actinomycetes</taxon>
        <taxon>Sporichthyales</taxon>
        <taxon>Sporichthyaceae</taxon>
        <taxon>Epidermidibacterium</taxon>
    </lineage>
</organism>
<feature type="transmembrane region" description="Helical" evidence="2">
    <location>
        <begin position="115"/>
        <end position="134"/>
    </location>
</feature>
<feature type="transmembrane region" description="Helical" evidence="2">
    <location>
        <begin position="201"/>
        <end position="221"/>
    </location>
</feature>
<sequence>MLAIILGLVSAAAYGASDFVAGLSARFVHYAAIALLTQIVAATASLVIAFIAPGTSDLSAWAWGALSGLGSGLGTIALYRGLATGQMNVVAPISAAVAAVIPVAVGLASGERPSLVVLGGIAVLLPAIALISTTGPADPEPPTPAAEPTPGGSGEVAVRVRRLRAGALDGVLAGIGFGALFVALSQASDTSGMWPSAAGQLAALLTIAVYAALTIGLAGAVSMLRDSARGPRLGAIAAGVGSAVAIVAYLIASRHGFLVVVSVLTSLYPAGTVLLARLVLHERASRLQGAGLALAACGVALVAAG</sequence>
<dbReference type="Gene3D" id="1.10.3730.20">
    <property type="match status" value="1"/>
</dbReference>
<protein>
    <submittedName>
        <fullName evidence="4">EamA family transporter</fullName>
    </submittedName>
</protein>
<dbReference type="GO" id="GO:0016020">
    <property type="term" value="C:membrane"/>
    <property type="evidence" value="ECO:0007669"/>
    <property type="project" value="InterPro"/>
</dbReference>
<dbReference type="EMBL" id="CP047156">
    <property type="protein sequence ID" value="QHB99419.1"/>
    <property type="molecule type" value="Genomic_DNA"/>
</dbReference>
<keyword evidence="5" id="KW-1185">Reference proteome</keyword>
<proteinExistence type="inferred from homology"/>
<dbReference type="InterPro" id="IPR000620">
    <property type="entry name" value="EamA_dom"/>
</dbReference>
<dbReference type="KEGG" id="eke:EK0264_03395"/>
<name>A0A7L4YJX8_9ACTN</name>
<feature type="transmembrane region" description="Helical" evidence="2">
    <location>
        <begin position="233"/>
        <end position="251"/>
    </location>
</feature>
<feature type="transmembrane region" description="Helical" evidence="2">
    <location>
        <begin position="27"/>
        <end position="51"/>
    </location>
</feature>
<evidence type="ECO:0000313" key="4">
    <source>
        <dbReference type="EMBL" id="QHB99419.1"/>
    </source>
</evidence>
<reference evidence="4 5" key="1">
    <citation type="journal article" date="2018" name="Int. J. Syst. Evol. Microbiol.">
        <title>Epidermidibacterium keratini gen. nov., sp. nov., a member of the family Sporichthyaceae, isolated from keratin epidermis.</title>
        <authorList>
            <person name="Lee D.G."/>
            <person name="Trujillo M.E."/>
            <person name="Kang S."/>
            <person name="Nam J.J."/>
            <person name="Kim Y.J."/>
        </authorList>
    </citation>
    <scope>NUCLEOTIDE SEQUENCE [LARGE SCALE GENOMIC DNA]</scope>
    <source>
        <strain evidence="4 5">EPI-7</strain>
    </source>
</reference>
<gene>
    <name evidence="4" type="ORF">EK0264_03395</name>
</gene>
<keyword evidence="2" id="KW-0812">Transmembrane</keyword>
<dbReference type="OrthoDB" id="68076at2"/>
<dbReference type="InParanoid" id="A0A7L4YJX8"/>
<keyword evidence="2" id="KW-0472">Membrane</keyword>
<dbReference type="Pfam" id="PF00892">
    <property type="entry name" value="EamA"/>
    <property type="match status" value="1"/>
</dbReference>